<feature type="transmembrane region" description="Helical" evidence="1">
    <location>
        <begin position="49"/>
        <end position="70"/>
    </location>
</feature>
<accession>A0A1I7X3X4</accession>
<keyword evidence="1" id="KW-0812">Transmembrane</keyword>
<reference evidence="3" key="1">
    <citation type="submission" date="2016-11" db="UniProtKB">
        <authorList>
            <consortium name="WormBaseParasite"/>
        </authorList>
    </citation>
    <scope>IDENTIFICATION</scope>
</reference>
<name>A0A1I7X3X4_HETBA</name>
<dbReference type="Proteomes" id="UP000095283">
    <property type="component" value="Unplaced"/>
</dbReference>
<organism evidence="2 3">
    <name type="scientific">Heterorhabditis bacteriophora</name>
    <name type="common">Entomopathogenic nematode worm</name>
    <dbReference type="NCBI Taxonomy" id="37862"/>
    <lineage>
        <taxon>Eukaryota</taxon>
        <taxon>Metazoa</taxon>
        <taxon>Ecdysozoa</taxon>
        <taxon>Nematoda</taxon>
        <taxon>Chromadorea</taxon>
        <taxon>Rhabditida</taxon>
        <taxon>Rhabditina</taxon>
        <taxon>Rhabditomorpha</taxon>
        <taxon>Strongyloidea</taxon>
        <taxon>Heterorhabditidae</taxon>
        <taxon>Heterorhabditis</taxon>
    </lineage>
</organism>
<keyword evidence="2" id="KW-1185">Reference proteome</keyword>
<proteinExistence type="predicted"/>
<evidence type="ECO:0000313" key="3">
    <source>
        <dbReference type="WBParaSite" id="Hba_12228"/>
    </source>
</evidence>
<protein>
    <submittedName>
        <fullName evidence="3">MFS domain-containing protein</fullName>
    </submittedName>
</protein>
<evidence type="ECO:0000313" key="2">
    <source>
        <dbReference type="Proteomes" id="UP000095283"/>
    </source>
</evidence>
<keyword evidence="1" id="KW-1133">Transmembrane helix</keyword>
<sequence length="123" mass="14052">MVPATVSLNICILPELGLNAQMFTMFALSCERVISTIIPVQYEKVENKYLGIFLGTFSCISAIIFSYSMLLTNVDWSLRLTTFTVRVVANADRFQVVMLISDRSFHNFRPQNNKVLLVTCHYF</sequence>
<dbReference type="WBParaSite" id="Hba_12228">
    <property type="protein sequence ID" value="Hba_12228"/>
    <property type="gene ID" value="Hba_12228"/>
</dbReference>
<evidence type="ECO:0000256" key="1">
    <source>
        <dbReference type="SAM" id="Phobius"/>
    </source>
</evidence>
<dbReference type="AlphaFoldDB" id="A0A1I7X3X4"/>
<keyword evidence="1" id="KW-0472">Membrane</keyword>